<keyword evidence="2" id="KW-0902">Two-component regulatory system</keyword>
<dbReference type="EMBL" id="JAFREL020000004">
    <property type="protein sequence ID" value="MEO1772477.1"/>
    <property type="molecule type" value="Genomic_DNA"/>
</dbReference>
<keyword evidence="4 7" id="KW-0238">DNA-binding</keyword>
<accession>A0ABV0EYY4</accession>
<feature type="domain" description="Response regulatory" evidence="8">
    <location>
        <begin position="3"/>
        <end position="116"/>
    </location>
</feature>
<evidence type="ECO:0000256" key="4">
    <source>
        <dbReference type="ARBA" id="ARBA00023125"/>
    </source>
</evidence>
<evidence type="ECO:0000256" key="5">
    <source>
        <dbReference type="ARBA" id="ARBA00023163"/>
    </source>
</evidence>
<dbReference type="Pfam" id="PF00486">
    <property type="entry name" value="Trans_reg_C"/>
    <property type="match status" value="1"/>
</dbReference>
<keyword evidence="5" id="KW-0804">Transcription</keyword>
<gene>
    <name evidence="10" type="ORF">JZO67_004459</name>
</gene>
<keyword evidence="11" id="KW-1185">Reference proteome</keyword>
<feature type="domain" description="OmpR/PhoB-type" evidence="9">
    <location>
        <begin position="124"/>
        <end position="221"/>
    </location>
</feature>
<sequence length="221" mass="25244">MRKVLIIEDDAEINHLLQVILHKKNCQATAAYSGTEGLLQLQQQSFDLILLDLMLPGMTGEDVLQKIRATSSVPIIVLSAKKAIEDKVQLLKNGADDYITKPFSEDEVAVRIDVQLRRMIHSNEQGKSWREIRVDSSRHAATICEKELQLTNAEFDILCLFLDYPERALAKREIYEKIWRGTYVGDDNTISVHVSNLRKKIAKETTEEYIKTIWGIGFMLV</sequence>
<dbReference type="InterPro" id="IPR001867">
    <property type="entry name" value="OmpR/PhoB-type_DNA-bd"/>
</dbReference>
<dbReference type="Proteomes" id="UP000664357">
    <property type="component" value="Unassembled WGS sequence"/>
</dbReference>
<evidence type="ECO:0008006" key="12">
    <source>
        <dbReference type="Google" id="ProtNLM"/>
    </source>
</evidence>
<evidence type="ECO:0000259" key="9">
    <source>
        <dbReference type="PROSITE" id="PS51755"/>
    </source>
</evidence>
<keyword evidence="1 6" id="KW-0597">Phosphoprotein</keyword>
<dbReference type="PANTHER" id="PTHR48111:SF2">
    <property type="entry name" value="RESPONSE REGULATOR SAER"/>
    <property type="match status" value="1"/>
</dbReference>
<dbReference type="InterPro" id="IPR039420">
    <property type="entry name" value="WalR-like"/>
</dbReference>
<comment type="caution">
    <text evidence="10">The sequence shown here is derived from an EMBL/GenBank/DDBJ whole genome shotgun (WGS) entry which is preliminary data.</text>
</comment>
<evidence type="ECO:0000256" key="1">
    <source>
        <dbReference type="ARBA" id="ARBA00022553"/>
    </source>
</evidence>
<dbReference type="SUPFAM" id="SSF52172">
    <property type="entry name" value="CheY-like"/>
    <property type="match status" value="1"/>
</dbReference>
<evidence type="ECO:0000256" key="2">
    <source>
        <dbReference type="ARBA" id="ARBA00023012"/>
    </source>
</evidence>
<dbReference type="InterPro" id="IPR001789">
    <property type="entry name" value="Sig_transdc_resp-reg_receiver"/>
</dbReference>
<protein>
    <recommendedName>
        <fullName evidence="12">DNA-binding response regulator</fullName>
    </recommendedName>
</protein>
<keyword evidence="3" id="KW-0805">Transcription regulation</keyword>
<dbReference type="Gene3D" id="3.40.50.2300">
    <property type="match status" value="1"/>
</dbReference>
<evidence type="ECO:0000313" key="11">
    <source>
        <dbReference type="Proteomes" id="UP000664357"/>
    </source>
</evidence>
<evidence type="ECO:0000256" key="3">
    <source>
        <dbReference type="ARBA" id="ARBA00023015"/>
    </source>
</evidence>
<dbReference type="Pfam" id="PF00072">
    <property type="entry name" value="Response_reg"/>
    <property type="match status" value="1"/>
</dbReference>
<dbReference type="PANTHER" id="PTHR48111">
    <property type="entry name" value="REGULATOR OF RPOS"/>
    <property type="match status" value="1"/>
</dbReference>
<evidence type="ECO:0000313" key="10">
    <source>
        <dbReference type="EMBL" id="MEO1772477.1"/>
    </source>
</evidence>
<dbReference type="PROSITE" id="PS51755">
    <property type="entry name" value="OMPR_PHOB"/>
    <property type="match status" value="1"/>
</dbReference>
<evidence type="ECO:0000256" key="7">
    <source>
        <dbReference type="PROSITE-ProRule" id="PRU01091"/>
    </source>
</evidence>
<reference evidence="10 11" key="1">
    <citation type="submission" date="2024-02" db="EMBL/GenBank/DDBJ databases">
        <title>The Genome Sequence of Enterococcus sp. DIV0159.</title>
        <authorList>
            <person name="Earl A."/>
            <person name="Manson A."/>
            <person name="Gilmore M."/>
            <person name="Sanders J."/>
            <person name="Shea T."/>
            <person name="Howe W."/>
            <person name="Livny J."/>
            <person name="Cuomo C."/>
            <person name="Neafsey D."/>
            <person name="Birren B."/>
        </authorList>
    </citation>
    <scope>NUCLEOTIDE SEQUENCE [LARGE SCALE GENOMIC DNA]</scope>
    <source>
        <strain evidence="10 11">665A</strain>
    </source>
</reference>
<dbReference type="Gene3D" id="6.10.250.690">
    <property type="match status" value="1"/>
</dbReference>
<dbReference type="InterPro" id="IPR011006">
    <property type="entry name" value="CheY-like_superfamily"/>
</dbReference>
<dbReference type="SMART" id="SM00862">
    <property type="entry name" value="Trans_reg_C"/>
    <property type="match status" value="1"/>
</dbReference>
<evidence type="ECO:0000256" key="6">
    <source>
        <dbReference type="PROSITE-ProRule" id="PRU00169"/>
    </source>
</evidence>
<feature type="DNA-binding region" description="OmpR/PhoB-type" evidence="7">
    <location>
        <begin position="124"/>
        <end position="221"/>
    </location>
</feature>
<name>A0ABV0EYY4_9ENTE</name>
<dbReference type="CDD" id="cd00383">
    <property type="entry name" value="trans_reg_C"/>
    <property type="match status" value="1"/>
</dbReference>
<feature type="modified residue" description="4-aspartylphosphate" evidence="6">
    <location>
        <position position="52"/>
    </location>
</feature>
<dbReference type="SMART" id="SM00448">
    <property type="entry name" value="REC"/>
    <property type="match status" value="1"/>
</dbReference>
<organism evidence="10 11">
    <name type="scientific">Candidatus Enterococcus ferrettii</name>
    <dbReference type="NCBI Taxonomy" id="2815324"/>
    <lineage>
        <taxon>Bacteria</taxon>
        <taxon>Bacillati</taxon>
        <taxon>Bacillota</taxon>
        <taxon>Bacilli</taxon>
        <taxon>Lactobacillales</taxon>
        <taxon>Enterococcaceae</taxon>
        <taxon>Enterococcus</taxon>
    </lineage>
</organism>
<dbReference type="RefSeq" id="WP_207704012.1">
    <property type="nucleotide sequence ID" value="NZ_JAFREL020000004.1"/>
</dbReference>
<proteinExistence type="predicted"/>
<dbReference type="Gene3D" id="1.10.10.10">
    <property type="entry name" value="Winged helix-like DNA-binding domain superfamily/Winged helix DNA-binding domain"/>
    <property type="match status" value="1"/>
</dbReference>
<evidence type="ECO:0000259" key="8">
    <source>
        <dbReference type="PROSITE" id="PS50110"/>
    </source>
</evidence>
<dbReference type="InterPro" id="IPR036388">
    <property type="entry name" value="WH-like_DNA-bd_sf"/>
</dbReference>
<dbReference type="PROSITE" id="PS50110">
    <property type="entry name" value="RESPONSE_REGULATORY"/>
    <property type="match status" value="1"/>
</dbReference>